<gene>
    <name evidence="1" type="ORF">F0145_00160</name>
</gene>
<proteinExistence type="predicted"/>
<organism evidence="1 2">
    <name type="scientific">Adhaeribacter rhizoryzae</name>
    <dbReference type="NCBI Taxonomy" id="2607907"/>
    <lineage>
        <taxon>Bacteria</taxon>
        <taxon>Pseudomonadati</taxon>
        <taxon>Bacteroidota</taxon>
        <taxon>Cytophagia</taxon>
        <taxon>Cytophagales</taxon>
        <taxon>Hymenobacteraceae</taxon>
        <taxon>Adhaeribacter</taxon>
    </lineage>
</organism>
<accession>A0A5M6DNQ0</accession>
<protein>
    <submittedName>
        <fullName evidence="1">Uncharacterized protein</fullName>
    </submittedName>
</protein>
<evidence type="ECO:0000313" key="1">
    <source>
        <dbReference type="EMBL" id="KAA5549053.1"/>
    </source>
</evidence>
<name>A0A5M6DNQ0_9BACT</name>
<reference evidence="1 2" key="1">
    <citation type="submission" date="2019-09" db="EMBL/GenBank/DDBJ databases">
        <title>Genome sequence and assembly of Adhaeribacter sp.</title>
        <authorList>
            <person name="Chhetri G."/>
        </authorList>
    </citation>
    <scope>NUCLEOTIDE SEQUENCE [LARGE SCALE GENOMIC DNA]</scope>
    <source>
        <strain evidence="1 2">DK36</strain>
    </source>
</reference>
<comment type="caution">
    <text evidence="1">The sequence shown here is derived from an EMBL/GenBank/DDBJ whole genome shotgun (WGS) entry which is preliminary data.</text>
</comment>
<dbReference type="RefSeq" id="WP_150086049.1">
    <property type="nucleotide sequence ID" value="NZ_VWSF01000001.1"/>
</dbReference>
<dbReference type="Proteomes" id="UP000323426">
    <property type="component" value="Unassembled WGS sequence"/>
</dbReference>
<keyword evidence="2" id="KW-1185">Reference proteome</keyword>
<sequence>MYNYRIRLGYGSGKLLIEFVKGVEKENFLTDLKEALSPINLEFEEILELWMNNEVLFHVNSSEGKFLLSKDIWDFAFILADDNQECVKRIDQILSKSKFFIKEEVDLSKNK</sequence>
<dbReference type="AlphaFoldDB" id="A0A5M6DNQ0"/>
<dbReference type="EMBL" id="VWSF01000001">
    <property type="protein sequence ID" value="KAA5549053.1"/>
    <property type="molecule type" value="Genomic_DNA"/>
</dbReference>
<evidence type="ECO:0000313" key="2">
    <source>
        <dbReference type="Proteomes" id="UP000323426"/>
    </source>
</evidence>